<dbReference type="Proteomes" id="UP000075809">
    <property type="component" value="Unassembled WGS sequence"/>
</dbReference>
<protein>
    <submittedName>
        <fullName evidence="1">Uncharacterized protein</fullName>
    </submittedName>
</protein>
<evidence type="ECO:0000313" key="2">
    <source>
        <dbReference type="Proteomes" id="UP000075809"/>
    </source>
</evidence>
<gene>
    <name evidence="1" type="ORF">ALC60_11273</name>
</gene>
<name>A0A151WP23_9HYME</name>
<organism evidence="1 2">
    <name type="scientific">Mycetomoellerius zeteki</name>
    <dbReference type="NCBI Taxonomy" id="64791"/>
    <lineage>
        <taxon>Eukaryota</taxon>
        <taxon>Metazoa</taxon>
        <taxon>Ecdysozoa</taxon>
        <taxon>Arthropoda</taxon>
        <taxon>Hexapoda</taxon>
        <taxon>Insecta</taxon>
        <taxon>Pterygota</taxon>
        <taxon>Neoptera</taxon>
        <taxon>Endopterygota</taxon>
        <taxon>Hymenoptera</taxon>
        <taxon>Apocrita</taxon>
        <taxon>Aculeata</taxon>
        <taxon>Formicoidea</taxon>
        <taxon>Formicidae</taxon>
        <taxon>Myrmicinae</taxon>
        <taxon>Mycetomoellerius</taxon>
    </lineage>
</organism>
<sequence>LTIAQTSLSNNHILFQSFPNLLFPILHTCPIIATAFSTLSLTCSSCPLTIFIFSLFTSNPFLSTYPFNLSIILSILPSSSANSTTSSAYANPYTLPSANFTPSPFNPTHLFHHIHH</sequence>
<dbReference type="AlphaFoldDB" id="A0A151WP23"/>
<dbReference type="EMBL" id="KQ982886">
    <property type="protein sequence ID" value="KYQ49652.1"/>
    <property type="molecule type" value="Genomic_DNA"/>
</dbReference>
<keyword evidence="2" id="KW-1185">Reference proteome</keyword>
<evidence type="ECO:0000313" key="1">
    <source>
        <dbReference type="EMBL" id="KYQ49652.1"/>
    </source>
</evidence>
<proteinExistence type="predicted"/>
<accession>A0A151WP23</accession>
<reference evidence="1 2" key="1">
    <citation type="submission" date="2015-09" db="EMBL/GenBank/DDBJ databases">
        <title>Trachymyrmex zeteki WGS genome.</title>
        <authorList>
            <person name="Nygaard S."/>
            <person name="Hu H."/>
            <person name="Boomsma J."/>
            <person name="Zhang G."/>
        </authorList>
    </citation>
    <scope>NUCLEOTIDE SEQUENCE [LARGE SCALE GENOMIC DNA]</scope>
    <source>
        <strain evidence="1">Tzet28-1</strain>
        <tissue evidence="1">Whole body</tissue>
    </source>
</reference>
<feature type="non-terminal residue" evidence="1">
    <location>
        <position position="1"/>
    </location>
</feature>